<evidence type="ECO:0000313" key="2">
    <source>
        <dbReference type="Proteomes" id="UP000242715"/>
    </source>
</evidence>
<name>A0A2Z6M081_TRISU</name>
<reference evidence="2" key="1">
    <citation type="journal article" date="2017" name="Front. Plant Sci.">
        <title>Climate Clever Clovers: New Paradigm to Reduce the Environmental Footprint of Ruminants by Breeding Low Methanogenic Forages Utilizing Haplotype Variation.</title>
        <authorList>
            <person name="Kaur P."/>
            <person name="Appels R."/>
            <person name="Bayer P.E."/>
            <person name="Keeble-Gagnere G."/>
            <person name="Wang J."/>
            <person name="Hirakawa H."/>
            <person name="Shirasawa K."/>
            <person name="Vercoe P."/>
            <person name="Stefanova K."/>
            <person name="Durmic Z."/>
            <person name="Nichols P."/>
            <person name="Revell C."/>
            <person name="Isobe S.N."/>
            <person name="Edwards D."/>
            <person name="Erskine W."/>
        </authorList>
    </citation>
    <scope>NUCLEOTIDE SEQUENCE [LARGE SCALE GENOMIC DNA]</scope>
    <source>
        <strain evidence="2">cv. Daliak</strain>
    </source>
</reference>
<organism evidence="1 2">
    <name type="scientific">Trifolium subterraneum</name>
    <name type="common">Subterranean clover</name>
    <dbReference type="NCBI Taxonomy" id="3900"/>
    <lineage>
        <taxon>Eukaryota</taxon>
        <taxon>Viridiplantae</taxon>
        <taxon>Streptophyta</taxon>
        <taxon>Embryophyta</taxon>
        <taxon>Tracheophyta</taxon>
        <taxon>Spermatophyta</taxon>
        <taxon>Magnoliopsida</taxon>
        <taxon>eudicotyledons</taxon>
        <taxon>Gunneridae</taxon>
        <taxon>Pentapetalae</taxon>
        <taxon>rosids</taxon>
        <taxon>fabids</taxon>
        <taxon>Fabales</taxon>
        <taxon>Fabaceae</taxon>
        <taxon>Papilionoideae</taxon>
        <taxon>50 kb inversion clade</taxon>
        <taxon>NPAAA clade</taxon>
        <taxon>Hologalegina</taxon>
        <taxon>IRL clade</taxon>
        <taxon>Trifolieae</taxon>
        <taxon>Trifolium</taxon>
    </lineage>
</organism>
<proteinExistence type="predicted"/>
<sequence length="78" mass="9025">MRKKKNTRIKNLPHQTLSKGNFYLHSNPRELQLPSSNPNCPESIRENGWSSIFFQIQDGTLNKYQQLAVFIVHGRNSA</sequence>
<accession>A0A2Z6M081</accession>
<gene>
    <name evidence="1" type="ORF">TSUD_201780</name>
</gene>
<keyword evidence="2" id="KW-1185">Reference proteome</keyword>
<protein>
    <submittedName>
        <fullName evidence="1">Uncharacterized protein</fullName>
    </submittedName>
</protein>
<dbReference type="EMBL" id="DF973182">
    <property type="protein sequence ID" value="GAU18290.1"/>
    <property type="molecule type" value="Genomic_DNA"/>
</dbReference>
<evidence type="ECO:0000313" key="1">
    <source>
        <dbReference type="EMBL" id="GAU18290.1"/>
    </source>
</evidence>
<dbReference type="AlphaFoldDB" id="A0A2Z6M081"/>
<dbReference type="Proteomes" id="UP000242715">
    <property type="component" value="Unassembled WGS sequence"/>
</dbReference>